<evidence type="ECO:0000313" key="3">
    <source>
        <dbReference type="Proteomes" id="UP001501470"/>
    </source>
</evidence>
<dbReference type="Proteomes" id="UP001501470">
    <property type="component" value="Unassembled WGS sequence"/>
</dbReference>
<sequence length="133" mass="13967">MRRGRWVFAISAWAVCTTALSVVGIDKVEAVRSSMVAATSGGRPSATPSPSPSPSPGSTQILRTPGGTVAAHCNAGLTWADYLRPATGFHVEDAQQGPAAEYRVTFKTNGQEVRVVVRCDPKTLLPTTEVTLG</sequence>
<keyword evidence="3" id="KW-1185">Reference proteome</keyword>
<comment type="caution">
    <text evidence="2">The sequence shown here is derived from an EMBL/GenBank/DDBJ whole genome shotgun (WGS) entry which is preliminary data.</text>
</comment>
<feature type="region of interest" description="Disordered" evidence="1">
    <location>
        <begin position="36"/>
        <end position="65"/>
    </location>
</feature>
<evidence type="ECO:0000313" key="2">
    <source>
        <dbReference type="EMBL" id="GAA1562750.1"/>
    </source>
</evidence>
<protein>
    <submittedName>
        <fullName evidence="2">Uncharacterized protein</fullName>
    </submittedName>
</protein>
<name>A0ABP4NKX0_9ACTN</name>
<organism evidence="2 3">
    <name type="scientific">Dactylosporangium maewongense</name>
    <dbReference type="NCBI Taxonomy" id="634393"/>
    <lineage>
        <taxon>Bacteria</taxon>
        <taxon>Bacillati</taxon>
        <taxon>Actinomycetota</taxon>
        <taxon>Actinomycetes</taxon>
        <taxon>Micromonosporales</taxon>
        <taxon>Micromonosporaceae</taxon>
        <taxon>Dactylosporangium</taxon>
    </lineage>
</organism>
<dbReference type="RefSeq" id="WP_344512352.1">
    <property type="nucleotide sequence ID" value="NZ_BAAAQD010000032.1"/>
</dbReference>
<gene>
    <name evidence="2" type="ORF">GCM10009827_100360</name>
</gene>
<proteinExistence type="predicted"/>
<reference evidence="3" key="1">
    <citation type="journal article" date="2019" name="Int. J. Syst. Evol. Microbiol.">
        <title>The Global Catalogue of Microorganisms (GCM) 10K type strain sequencing project: providing services to taxonomists for standard genome sequencing and annotation.</title>
        <authorList>
            <consortium name="The Broad Institute Genomics Platform"/>
            <consortium name="The Broad Institute Genome Sequencing Center for Infectious Disease"/>
            <person name="Wu L."/>
            <person name="Ma J."/>
        </authorList>
    </citation>
    <scope>NUCLEOTIDE SEQUENCE [LARGE SCALE GENOMIC DNA]</scope>
    <source>
        <strain evidence="3">JCM 15933</strain>
    </source>
</reference>
<accession>A0ABP4NKX0</accession>
<dbReference type="EMBL" id="BAAAQD010000032">
    <property type="protein sequence ID" value="GAA1562750.1"/>
    <property type="molecule type" value="Genomic_DNA"/>
</dbReference>
<evidence type="ECO:0000256" key="1">
    <source>
        <dbReference type="SAM" id="MobiDB-lite"/>
    </source>
</evidence>